<organism evidence="1 2">
    <name type="scientific">Catharanthus roseus</name>
    <name type="common">Madagascar periwinkle</name>
    <name type="synonym">Vinca rosea</name>
    <dbReference type="NCBI Taxonomy" id="4058"/>
    <lineage>
        <taxon>Eukaryota</taxon>
        <taxon>Viridiplantae</taxon>
        <taxon>Streptophyta</taxon>
        <taxon>Embryophyta</taxon>
        <taxon>Tracheophyta</taxon>
        <taxon>Spermatophyta</taxon>
        <taxon>Magnoliopsida</taxon>
        <taxon>eudicotyledons</taxon>
        <taxon>Gunneridae</taxon>
        <taxon>Pentapetalae</taxon>
        <taxon>asterids</taxon>
        <taxon>lamiids</taxon>
        <taxon>Gentianales</taxon>
        <taxon>Apocynaceae</taxon>
        <taxon>Rauvolfioideae</taxon>
        <taxon>Vinceae</taxon>
        <taxon>Catharanthinae</taxon>
        <taxon>Catharanthus</taxon>
    </lineage>
</organism>
<keyword evidence="2" id="KW-1185">Reference proteome</keyword>
<evidence type="ECO:0000313" key="1">
    <source>
        <dbReference type="EMBL" id="KAI5659159.1"/>
    </source>
</evidence>
<proteinExistence type="predicted"/>
<comment type="caution">
    <text evidence="1">The sequence shown here is derived from an EMBL/GenBank/DDBJ whole genome shotgun (WGS) entry which is preliminary data.</text>
</comment>
<accession>A0ACC0AG68</accession>
<dbReference type="Proteomes" id="UP001060085">
    <property type="component" value="Linkage Group LG06"/>
</dbReference>
<sequence length="298" mass="34297">MASLISLYLILISVSIFCLFIIISLLGIIKKKAYHRKTTNFPLLPSPKPWPIFGCIFEMIRNKPTYKWIHKIMYEMNTEIACIPLCRVQLIIVTSSELAGEILKTQDSIFSSRPLSTTAEISSNGYLSVVFSPSNNQWKKMKRILVSSLISSNRHAWITSKIAEEADYMVRNIFNQCKNSTSTSIVNIRTTTRQYCANLIKSVIFGKRFFEDVEEEEEHGTAFFTILAHIQTLSISDFLPWIKVFDLDGHGKEVTQTLTMGRKYHDPQIKDRIHMWENGLKTEQVACRGDRRMDTGRE</sequence>
<protein>
    <submittedName>
        <fullName evidence="1">Uncharacterized protein</fullName>
    </submittedName>
</protein>
<reference evidence="2" key="1">
    <citation type="journal article" date="2023" name="Nat. Plants">
        <title>Single-cell RNA sequencing provides a high-resolution roadmap for understanding the multicellular compartmentation of specialized metabolism.</title>
        <authorList>
            <person name="Sun S."/>
            <person name="Shen X."/>
            <person name="Li Y."/>
            <person name="Li Y."/>
            <person name="Wang S."/>
            <person name="Li R."/>
            <person name="Zhang H."/>
            <person name="Shen G."/>
            <person name="Guo B."/>
            <person name="Wei J."/>
            <person name="Xu J."/>
            <person name="St-Pierre B."/>
            <person name="Chen S."/>
            <person name="Sun C."/>
        </authorList>
    </citation>
    <scope>NUCLEOTIDE SEQUENCE [LARGE SCALE GENOMIC DNA]</scope>
</reference>
<name>A0ACC0AG68_CATRO</name>
<dbReference type="EMBL" id="CM044706">
    <property type="protein sequence ID" value="KAI5659159.1"/>
    <property type="molecule type" value="Genomic_DNA"/>
</dbReference>
<gene>
    <name evidence="1" type="ORF">M9H77_27952</name>
</gene>
<evidence type="ECO:0000313" key="2">
    <source>
        <dbReference type="Proteomes" id="UP001060085"/>
    </source>
</evidence>